<gene>
    <name evidence="1" type="ORF">F8O01_04925</name>
</gene>
<dbReference type="OrthoDB" id="9806494at2"/>
<keyword evidence="2" id="KW-1185">Reference proteome</keyword>
<evidence type="ECO:0000313" key="1">
    <source>
        <dbReference type="EMBL" id="KAB1659714.1"/>
    </source>
</evidence>
<comment type="caution">
    <text evidence="1">The sequence shown here is derived from an EMBL/GenBank/DDBJ whole genome shotgun (WGS) entry which is preliminary data.</text>
</comment>
<dbReference type="EMBL" id="WBJZ01000005">
    <property type="protein sequence ID" value="KAB1659714.1"/>
    <property type="molecule type" value="Genomic_DNA"/>
</dbReference>
<accession>A0A7J5C0N1</accession>
<dbReference type="SUPFAM" id="SSF160379">
    <property type="entry name" value="SP0830-like"/>
    <property type="match status" value="1"/>
</dbReference>
<dbReference type="PANTHER" id="PTHR36439">
    <property type="entry name" value="BLL4334 PROTEIN"/>
    <property type="match status" value="1"/>
</dbReference>
<proteinExistence type="predicted"/>
<reference evidence="1 2" key="1">
    <citation type="submission" date="2019-09" db="EMBL/GenBank/DDBJ databases">
        <title>Phylogeny of genus Pseudoclavibacter and closely related genus.</title>
        <authorList>
            <person name="Li Y."/>
        </authorList>
    </citation>
    <scope>NUCLEOTIDE SEQUENCE [LARGE SCALE GENOMIC DNA]</scope>
    <source>
        <strain evidence="1 2">DSM 23821</strain>
    </source>
</reference>
<name>A0A7J5C0N1_9MICO</name>
<dbReference type="PANTHER" id="PTHR36439:SF1">
    <property type="entry name" value="DUF1697 DOMAIN-CONTAINING PROTEIN"/>
    <property type="match status" value="1"/>
</dbReference>
<sequence length="155" mass="16606">MPMAEVREAVGERGGRGVRTFLASGNIVLDAPEPAADTAQLVSGALHDRFGYTAWVWFGSLERVHAIIDGFPFETDEAAHHPYVTFADDGHLLDELAAAASPDGPAGDRAVRADGVLYWEAPRGGTLASALSKLSARSRYATTTTRNLRTLRKLA</sequence>
<dbReference type="Pfam" id="PF08002">
    <property type="entry name" value="DUF1697"/>
    <property type="match status" value="1"/>
</dbReference>
<dbReference type="Proteomes" id="UP000467240">
    <property type="component" value="Unassembled WGS sequence"/>
</dbReference>
<dbReference type="AlphaFoldDB" id="A0A7J5C0N1"/>
<dbReference type="InterPro" id="IPR012545">
    <property type="entry name" value="DUF1697"/>
</dbReference>
<dbReference type="Gene3D" id="3.30.70.1280">
    <property type="entry name" value="SP0830-like domains"/>
    <property type="match status" value="1"/>
</dbReference>
<protein>
    <submittedName>
        <fullName evidence="1">DUF1697 domain-containing protein</fullName>
    </submittedName>
</protein>
<evidence type="ECO:0000313" key="2">
    <source>
        <dbReference type="Proteomes" id="UP000467240"/>
    </source>
</evidence>
<organism evidence="1 2">
    <name type="scientific">Pseudoclavibacter chungangensis</name>
    <dbReference type="NCBI Taxonomy" id="587635"/>
    <lineage>
        <taxon>Bacteria</taxon>
        <taxon>Bacillati</taxon>
        <taxon>Actinomycetota</taxon>
        <taxon>Actinomycetes</taxon>
        <taxon>Micrococcales</taxon>
        <taxon>Microbacteriaceae</taxon>
        <taxon>Pseudoclavibacter</taxon>
    </lineage>
</organism>